<reference evidence="5" key="2">
    <citation type="journal article" date="2011" name="Microb. Ecol.">
        <title>Taxonomic and Functional Metagenomic Profiling of the Microbial Community in the Anoxic Sediment of a Sub-saline Shallow Lake (Laguna de Carrizo, Central Spain).</title>
        <authorList>
            <person name="Ferrer M."/>
            <person name="Guazzaroni M.E."/>
            <person name="Richter M."/>
            <person name="Garcia-Salamanca A."/>
            <person name="Yarza P."/>
            <person name="Suarez-Suarez A."/>
            <person name="Solano J."/>
            <person name="Alcaide M."/>
            <person name="van Dillewijn P."/>
            <person name="Molina-Henares M.A."/>
            <person name="Lopez-Cortes N."/>
            <person name="Al-Ramahi Y."/>
            <person name="Guerrero C."/>
            <person name="Acosta A."/>
            <person name="de Eugenio L.I."/>
            <person name="Martinez V."/>
            <person name="Marques S."/>
            <person name="Rojo F."/>
            <person name="Santero E."/>
            <person name="Genilloud O."/>
            <person name="Perez-Perez J."/>
            <person name="Rossello-Mora R."/>
            <person name="Ramos J.L."/>
        </authorList>
    </citation>
    <scope>NUCLEOTIDE SEQUENCE</scope>
</reference>
<dbReference type="PANTHER" id="PTHR43585:SF2">
    <property type="entry name" value="ATP-GRASP ENZYME FSQD"/>
    <property type="match status" value="1"/>
</dbReference>
<evidence type="ECO:0000256" key="2">
    <source>
        <dbReference type="ARBA" id="ARBA00022741"/>
    </source>
</evidence>
<dbReference type="InterPro" id="IPR013815">
    <property type="entry name" value="ATP_grasp_subdomain_1"/>
</dbReference>
<dbReference type="Gene3D" id="3.30.1490.20">
    <property type="entry name" value="ATP-grasp fold, A domain"/>
    <property type="match status" value="1"/>
</dbReference>
<keyword evidence="2" id="KW-0547">Nucleotide-binding</keyword>
<dbReference type="Gene3D" id="3.30.470.20">
    <property type="entry name" value="ATP-grasp fold, B domain"/>
    <property type="match status" value="1"/>
</dbReference>
<keyword evidence="3" id="KW-0067">ATP-binding</keyword>
<dbReference type="InterPro" id="IPR052032">
    <property type="entry name" value="ATP-dep_AA_Ligase"/>
</dbReference>
<dbReference type="InterPro" id="IPR040570">
    <property type="entry name" value="LAL_C2"/>
</dbReference>
<keyword evidence="1 5" id="KW-0436">Ligase</keyword>
<dbReference type="GO" id="GO:0005524">
    <property type="term" value="F:ATP binding"/>
    <property type="evidence" value="ECO:0007669"/>
    <property type="project" value="UniProtKB-KW"/>
</dbReference>
<dbReference type="SUPFAM" id="SSF52440">
    <property type="entry name" value="PreATP-grasp domain"/>
    <property type="match status" value="1"/>
</dbReference>
<sequence length="414" mass="44732">MDTKGKTMQKTIMIIGAAQEHCIGIDTAHSMGYKVFVTDGNPSSPGFALADAYAVASTYDFEATLAAARKYISSGGKIDGVMTLASDVPYTVAFVAQHLKLTGIGLEPAENASEKVRMKDLFAQHKIPMPFYKGVKSAEEIIHALPKTGLPIVVKPVDSRGARGVQLIRDSAQISSSFQIAMQYSASKRVMFEQYLPGPQLSTEGFMVHGHAYIPAIFDRNYEFLDKYAPYIVEDGGEMPSIYSKQYKDEVHSVMEKSAIALGIETGVIKGDLVIHEGKVKVIEIAARLSGGFFGTVATPVSCGVDLVKANILLSLGEPLTSEMLQHSTGRAAAIRFAFPSPGRIVKISGIEKISNDPACKYAHVFAKPGDIIEPITNHPGRPAVVVCDGKNLQEAVSNAKRLIGYLEWELTYA</sequence>
<dbReference type="Gene3D" id="3.40.50.20">
    <property type="match status" value="1"/>
</dbReference>
<dbReference type="GO" id="GO:0046872">
    <property type="term" value="F:metal ion binding"/>
    <property type="evidence" value="ECO:0007669"/>
    <property type="project" value="InterPro"/>
</dbReference>
<proteinExistence type="predicted"/>
<dbReference type="AlphaFoldDB" id="D9PGB6"/>
<dbReference type="PROSITE" id="PS50975">
    <property type="entry name" value="ATP_GRASP"/>
    <property type="match status" value="1"/>
</dbReference>
<dbReference type="GO" id="GO:0004088">
    <property type="term" value="F:carbamoyl-phosphate synthase (glutamine-hydrolyzing) activity"/>
    <property type="evidence" value="ECO:0007669"/>
    <property type="project" value="UniProtKB-EC"/>
</dbReference>
<accession>D9PGB6</accession>
<dbReference type="Pfam" id="PF18603">
    <property type="entry name" value="LAL_C2"/>
    <property type="match status" value="1"/>
</dbReference>
<dbReference type="SMART" id="SM01209">
    <property type="entry name" value="GARS_A"/>
    <property type="match status" value="1"/>
</dbReference>
<dbReference type="PANTHER" id="PTHR43585">
    <property type="entry name" value="FUMIPYRROLE BIOSYNTHESIS PROTEIN C"/>
    <property type="match status" value="1"/>
</dbReference>
<dbReference type="InterPro" id="IPR016185">
    <property type="entry name" value="PreATP-grasp_dom_sf"/>
</dbReference>
<dbReference type="InterPro" id="IPR011761">
    <property type="entry name" value="ATP-grasp"/>
</dbReference>
<dbReference type="SUPFAM" id="SSF56059">
    <property type="entry name" value="Glutathione synthetase ATP-binding domain-like"/>
    <property type="match status" value="1"/>
</dbReference>
<evidence type="ECO:0000256" key="3">
    <source>
        <dbReference type="ARBA" id="ARBA00022840"/>
    </source>
</evidence>
<dbReference type="EMBL" id="ADZX01000217">
    <property type="protein sequence ID" value="EFK97389.1"/>
    <property type="molecule type" value="Genomic_DNA"/>
</dbReference>
<dbReference type="EC" id="6.3.5.5" evidence="5"/>
<name>D9PGB6_9ZZZZ</name>
<organism evidence="5">
    <name type="scientific">sediment metagenome</name>
    <dbReference type="NCBI Taxonomy" id="749907"/>
    <lineage>
        <taxon>unclassified sequences</taxon>
        <taxon>metagenomes</taxon>
        <taxon>ecological metagenomes</taxon>
    </lineage>
</organism>
<reference evidence="5" key="1">
    <citation type="submission" date="2010-07" db="EMBL/GenBank/DDBJ databases">
        <authorList>
            <consortium name="CONSOLIDER consortium CSD2007-00005"/>
            <person name="Guazzaroni M.-E."/>
            <person name="Richter M."/>
            <person name="Garcia-Salamanca A."/>
            <person name="Yarza P."/>
            <person name="Ferrer M."/>
        </authorList>
    </citation>
    <scope>NUCLEOTIDE SEQUENCE</scope>
</reference>
<protein>
    <submittedName>
        <fullName evidence="5">Phosphoribosylamine--glycine ligase</fullName>
        <ecNumber evidence="5">6.3.5.5</ecNumber>
    </submittedName>
</protein>
<dbReference type="InterPro" id="IPR020561">
    <property type="entry name" value="PRibGlycinamid_synth_ATP-grasp"/>
</dbReference>
<evidence type="ECO:0000259" key="4">
    <source>
        <dbReference type="PROSITE" id="PS50975"/>
    </source>
</evidence>
<gene>
    <name evidence="5" type="primary">carB</name>
    <name evidence="5" type="ORF">LDC_0563</name>
</gene>
<evidence type="ECO:0000256" key="1">
    <source>
        <dbReference type="ARBA" id="ARBA00022598"/>
    </source>
</evidence>
<feature type="domain" description="ATP-grasp" evidence="4">
    <location>
        <begin position="119"/>
        <end position="316"/>
    </location>
</feature>
<comment type="caution">
    <text evidence="5">The sequence shown here is derived from an EMBL/GenBank/DDBJ whole genome shotgun (WGS) entry which is preliminary data.</text>
</comment>
<evidence type="ECO:0000313" key="5">
    <source>
        <dbReference type="EMBL" id="EFK97389.1"/>
    </source>
</evidence>
<dbReference type="Pfam" id="PF01071">
    <property type="entry name" value="GARS_A"/>
    <property type="match status" value="1"/>
</dbReference>